<feature type="binding site" evidence="8">
    <location>
        <position position="93"/>
    </location>
    <ligand>
        <name>Mn(2+)</name>
        <dbReference type="ChEBI" id="CHEBI:29035"/>
        <label>2</label>
    </ligand>
</feature>
<protein>
    <recommendedName>
        <fullName evidence="7">Fructose-1,6-bisphosphatase</fullName>
    </recommendedName>
</protein>
<dbReference type="PIRSF" id="PIRSF004532">
    <property type="entry name" value="GlpX"/>
    <property type="match status" value="1"/>
</dbReference>
<dbReference type="Gene3D" id="3.40.190.90">
    <property type="match status" value="1"/>
</dbReference>
<dbReference type="EMBL" id="LIBO01000261">
    <property type="protein sequence ID" value="KRO60838.1"/>
    <property type="molecule type" value="Genomic_DNA"/>
</dbReference>
<dbReference type="GO" id="GO:0005829">
    <property type="term" value="C:cytosol"/>
    <property type="evidence" value="ECO:0007669"/>
    <property type="project" value="TreeGrafter"/>
</dbReference>
<evidence type="ECO:0000313" key="10">
    <source>
        <dbReference type="EMBL" id="KRO60838.1"/>
    </source>
</evidence>
<evidence type="ECO:0000256" key="2">
    <source>
        <dbReference type="ARBA" id="ARBA00008989"/>
    </source>
</evidence>
<name>A0A0R2RET7_9BACT</name>
<keyword evidence="6 7" id="KW-0119">Carbohydrate metabolism</keyword>
<evidence type="ECO:0000256" key="5">
    <source>
        <dbReference type="ARBA" id="ARBA00023211"/>
    </source>
</evidence>
<dbReference type="Pfam" id="PF03320">
    <property type="entry name" value="FBPase_glpX"/>
    <property type="match status" value="1"/>
</dbReference>
<dbReference type="InterPro" id="IPR004464">
    <property type="entry name" value="FBPase_class-2/SBPase"/>
</dbReference>
<comment type="catalytic activity">
    <reaction evidence="1">
        <text>beta-D-fructose 1,6-bisphosphate + H2O = beta-D-fructose 6-phosphate + phosphate</text>
        <dbReference type="Rhea" id="RHEA:11064"/>
        <dbReference type="ChEBI" id="CHEBI:15377"/>
        <dbReference type="ChEBI" id="CHEBI:32966"/>
        <dbReference type="ChEBI" id="CHEBI:43474"/>
        <dbReference type="ChEBI" id="CHEBI:57634"/>
        <dbReference type="EC" id="3.1.3.11"/>
    </reaction>
</comment>
<evidence type="ECO:0000256" key="8">
    <source>
        <dbReference type="PIRSR" id="PIRSR004532-1"/>
    </source>
</evidence>
<gene>
    <name evidence="10" type="ORF">ABR82_06965</name>
</gene>
<dbReference type="GO" id="GO:0030388">
    <property type="term" value="P:fructose 1,6-bisphosphate metabolic process"/>
    <property type="evidence" value="ECO:0007669"/>
    <property type="project" value="TreeGrafter"/>
</dbReference>
<dbReference type="Proteomes" id="UP000051269">
    <property type="component" value="Unassembled WGS sequence"/>
</dbReference>
<reference evidence="10 11" key="1">
    <citation type="submission" date="2015-10" db="EMBL/GenBank/DDBJ databases">
        <title>Metagenome-Assembled Genomes uncover a global brackish microbiome.</title>
        <authorList>
            <person name="Hugerth L.W."/>
            <person name="Larsson J."/>
            <person name="Alneberg J."/>
            <person name="Lindh M.V."/>
            <person name="Legrand C."/>
            <person name="Pinhassi J."/>
            <person name="Andersson A.F."/>
        </authorList>
    </citation>
    <scope>NUCLEOTIDE SEQUENCE [LARGE SCALE GENOMIC DNA]</scope>
    <source>
        <strain evidence="10">BACL18 MAG-120507-bin52</strain>
    </source>
</reference>
<comment type="cofactor">
    <cofactor evidence="8">
        <name>Mn(2+)</name>
        <dbReference type="ChEBI" id="CHEBI:29035"/>
    </cofactor>
</comment>
<dbReference type="Gene3D" id="3.30.540.10">
    <property type="entry name" value="Fructose-1,6-Bisphosphatase, subunit A, domain 1"/>
    <property type="match status" value="1"/>
</dbReference>
<evidence type="ECO:0000256" key="4">
    <source>
        <dbReference type="ARBA" id="ARBA00022801"/>
    </source>
</evidence>
<feature type="binding site" evidence="9">
    <location>
        <begin position="183"/>
        <end position="185"/>
    </location>
    <ligand>
        <name>substrate</name>
    </ligand>
</feature>
<feature type="binding site" evidence="8">
    <location>
        <position position="60"/>
    </location>
    <ligand>
        <name>Mn(2+)</name>
        <dbReference type="ChEBI" id="CHEBI:29035"/>
        <label>1</label>
    </ligand>
</feature>
<comment type="similarity">
    <text evidence="2 7">Belongs to the FBPase class 2 family.</text>
</comment>
<organism evidence="10 11">
    <name type="scientific">Verrucomicrobia subdivision 6 bacterium BACL9 MAG-120507-bin52</name>
    <dbReference type="NCBI Taxonomy" id="1655590"/>
    <lineage>
        <taxon>Bacteria</taxon>
        <taxon>Pseudomonadati</taxon>
        <taxon>Verrucomicrobiota</taxon>
        <taxon>Verrucomicrobiia</taxon>
        <taxon>Verrucomicrobiales</taxon>
        <taxon>Verrucomicrobia subdivision 6</taxon>
    </lineage>
</organism>
<feature type="binding site" evidence="9">
    <location>
        <position position="130"/>
    </location>
    <ligand>
        <name>substrate</name>
    </ligand>
</feature>
<comment type="caution">
    <text evidence="10">The sequence shown here is derived from an EMBL/GenBank/DDBJ whole genome shotgun (WGS) entry which is preliminary data.</text>
</comment>
<sequence>MFDPERTVEFEFVRATENAALNAMHFIGRGDKNAADAAACDAIQGVFDLIDIRGEVVIGEGIKDSAPGIFLGDRLGKWSPNAPRFNIALDPVDGTTNLSKGSPNAISVMAAAEVPPDGNHSVMRNIPSYYSHKIAYGPAVASFLTKEDPQANFLDAPLEETLQRLAKILHKRVGELVVLVLDRPRNQSFIESIRRAGASLRTIADGDITAAVAPSLPDSGIDLYVGIGGSPEGVLTATALRALGGEIQLRMWFPNPEAKAREVHGVSEKEIQTIFRSADIVTGQSAIFCATGIIESPLLPGVKLIGHKAITHSILMRARSRTVRYIRAVHDLEHKTIHLRSASRERSV</sequence>
<proteinExistence type="inferred from homology"/>
<evidence type="ECO:0000256" key="9">
    <source>
        <dbReference type="PIRSR" id="PIRSR004532-2"/>
    </source>
</evidence>
<feature type="binding site" evidence="9">
    <location>
        <begin position="93"/>
        <end position="95"/>
    </location>
    <ligand>
        <name>substrate</name>
    </ligand>
</feature>
<evidence type="ECO:0000256" key="3">
    <source>
        <dbReference type="ARBA" id="ARBA00022723"/>
    </source>
</evidence>
<keyword evidence="3 8" id="KW-0479">Metal-binding</keyword>
<keyword evidence="4" id="KW-0378">Hydrolase</keyword>
<feature type="binding site" evidence="9">
    <location>
        <position position="229"/>
    </location>
    <ligand>
        <name>substrate</name>
    </ligand>
</feature>
<dbReference type="PANTHER" id="PTHR30447:SF0">
    <property type="entry name" value="FRUCTOSE-1,6-BISPHOSPHATASE 1 CLASS 2-RELATED"/>
    <property type="match status" value="1"/>
</dbReference>
<dbReference type="GO" id="GO:0042132">
    <property type="term" value="F:fructose 1,6-bisphosphate 1-phosphatase activity"/>
    <property type="evidence" value="ECO:0007669"/>
    <property type="project" value="UniProtKB-EC"/>
</dbReference>
<dbReference type="PANTHER" id="PTHR30447">
    <property type="entry name" value="FRUCTOSE-1,6-BISPHOSPHATASE CLASS 2"/>
    <property type="match status" value="1"/>
</dbReference>
<dbReference type="SUPFAM" id="SSF56655">
    <property type="entry name" value="Carbohydrate phosphatase"/>
    <property type="match status" value="1"/>
</dbReference>
<evidence type="ECO:0000256" key="7">
    <source>
        <dbReference type="PIRNR" id="PIRNR004532"/>
    </source>
</evidence>
<feature type="binding site" evidence="8">
    <location>
        <position position="90"/>
    </location>
    <ligand>
        <name>Mn(2+)</name>
        <dbReference type="ChEBI" id="CHEBI:29035"/>
        <label>2</label>
    </ligand>
</feature>
<evidence type="ECO:0000256" key="1">
    <source>
        <dbReference type="ARBA" id="ARBA00001273"/>
    </source>
</evidence>
<feature type="binding site" evidence="8">
    <location>
        <position position="36"/>
    </location>
    <ligand>
        <name>Mn(2+)</name>
        <dbReference type="ChEBI" id="CHEBI:29035"/>
        <label>1</label>
    </ligand>
</feature>
<evidence type="ECO:0000313" key="11">
    <source>
        <dbReference type="Proteomes" id="UP000051269"/>
    </source>
</evidence>
<keyword evidence="5 8" id="KW-0464">Manganese</keyword>
<dbReference type="AlphaFoldDB" id="A0A0R2RET7"/>
<accession>A0A0R2RET7</accession>
<feature type="binding site" evidence="9">
    <location>
        <begin position="205"/>
        <end position="207"/>
    </location>
    <ligand>
        <name>substrate</name>
    </ligand>
</feature>
<feature type="binding site" evidence="8">
    <location>
        <position position="232"/>
    </location>
    <ligand>
        <name>Mn(2+)</name>
        <dbReference type="ChEBI" id="CHEBI:29035"/>
        <label>2</label>
    </ligand>
</feature>
<dbReference type="GO" id="GO:0006094">
    <property type="term" value="P:gluconeogenesis"/>
    <property type="evidence" value="ECO:0007669"/>
    <property type="project" value="InterPro"/>
</dbReference>
<dbReference type="GO" id="GO:0006071">
    <property type="term" value="P:glycerol metabolic process"/>
    <property type="evidence" value="ECO:0007669"/>
    <property type="project" value="InterPro"/>
</dbReference>
<evidence type="ECO:0000256" key="6">
    <source>
        <dbReference type="ARBA" id="ARBA00023277"/>
    </source>
</evidence>
<dbReference type="GO" id="GO:0046872">
    <property type="term" value="F:metal ion binding"/>
    <property type="evidence" value="ECO:0007669"/>
    <property type="project" value="UniProtKB-KW"/>
</dbReference>